<name>A0A2W7RZ24_9BACT</name>
<dbReference type="AlphaFoldDB" id="A0A2W7RZ24"/>
<dbReference type="GO" id="GO:0032259">
    <property type="term" value="P:methylation"/>
    <property type="evidence" value="ECO:0007669"/>
    <property type="project" value="UniProtKB-KW"/>
</dbReference>
<protein>
    <submittedName>
        <fullName evidence="2">Ubiquinone/menaquinone biosynthesis C-methylase UbiE</fullName>
    </submittedName>
</protein>
<proteinExistence type="predicted"/>
<evidence type="ECO:0000259" key="1">
    <source>
        <dbReference type="Pfam" id="PF13649"/>
    </source>
</evidence>
<evidence type="ECO:0000313" key="2">
    <source>
        <dbReference type="EMBL" id="PZX63720.1"/>
    </source>
</evidence>
<sequence length="234" mass="27159">MNLQNRSYQPELLDGENIPFEEIKINMQELNVINTWLGGHKITLNGFKKLVGNRKSVTVCEIGCGGGDNLKAIATFCIQHNITISIVGIDKNENCIEVAKALFDSRMNTNWIVADFATVHFKQKPDIIFSSLFCHHFTEKEICFQLKWMKENCELGFFINDLHRNGFAYYSILFLTKIFSKSYLVKHDAALSVAKGWRKTEWISLLEFADIQHYTISWKWAFRYLILVQHAKRN</sequence>
<dbReference type="RefSeq" id="WP_111294562.1">
    <property type="nucleotide sequence ID" value="NZ_QKZV01000003.1"/>
</dbReference>
<dbReference type="InterPro" id="IPR041698">
    <property type="entry name" value="Methyltransf_25"/>
</dbReference>
<organism evidence="2 3">
    <name type="scientific">Hydrotalea sandarakina</name>
    <dbReference type="NCBI Taxonomy" id="1004304"/>
    <lineage>
        <taxon>Bacteria</taxon>
        <taxon>Pseudomonadati</taxon>
        <taxon>Bacteroidota</taxon>
        <taxon>Chitinophagia</taxon>
        <taxon>Chitinophagales</taxon>
        <taxon>Chitinophagaceae</taxon>
        <taxon>Hydrotalea</taxon>
    </lineage>
</organism>
<reference evidence="2 3" key="1">
    <citation type="submission" date="2018-06" db="EMBL/GenBank/DDBJ databases">
        <title>Genomic Encyclopedia of Archaeal and Bacterial Type Strains, Phase II (KMG-II): from individual species to whole genera.</title>
        <authorList>
            <person name="Goeker M."/>
        </authorList>
    </citation>
    <scope>NUCLEOTIDE SEQUENCE [LARGE SCALE GENOMIC DNA]</scope>
    <source>
        <strain evidence="2 3">DSM 23241</strain>
    </source>
</reference>
<feature type="domain" description="Methyltransferase" evidence="1">
    <location>
        <begin position="59"/>
        <end position="142"/>
    </location>
</feature>
<keyword evidence="3" id="KW-1185">Reference proteome</keyword>
<dbReference type="EMBL" id="QKZV01000003">
    <property type="protein sequence ID" value="PZX63720.1"/>
    <property type="molecule type" value="Genomic_DNA"/>
</dbReference>
<comment type="caution">
    <text evidence="2">The sequence shown here is derived from an EMBL/GenBank/DDBJ whole genome shotgun (WGS) entry which is preliminary data.</text>
</comment>
<dbReference type="Pfam" id="PF13649">
    <property type="entry name" value="Methyltransf_25"/>
    <property type="match status" value="1"/>
</dbReference>
<dbReference type="SUPFAM" id="SSF53335">
    <property type="entry name" value="S-adenosyl-L-methionine-dependent methyltransferases"/>
    <property type="match status" value="1"/>
</dbReference>
<keyword evidence="2" id="KW-0489">Methyltransferase</keyword>
<dbReference type="InterPro" id="IPR029063">
    <property type="entry name" value="SAM-dependent_MTases_sf"/>
</dbReference>
<gene>
    <name evidence="2" type="ORF">LX80_01378</name>
</gene>
<dbReference type="Proteomes" id="UP000249720">
    <property type="component" value="Unassembled WGS sequence"/>
</dbReference>
<evidence type="ECO:0000313" key="3">
    <source>
        <dbReference type="Proteomes" id="UP000249720"/>
    </source>
</evidence>
<keyword evidence="2" id="KW-0830">Ubiquinone</keyword>
<dbReference type="Gene3D" id="3.40.50.150">
    <property type="entry name" value="Vaccinia Virus protein VP39"/>
    <property type="match status" value="1"/>
</dbReference>
<dbReference type="OrthoDB" id="9800454at2"/>
<accession>A0A2W7RZ24</accession>
<dbReference type="CDD" id="cd02440">
    <property type="entry name" value="AdoMet_MTases"/>
    <property type="match status" value="1"/>
</dbReference>
<keyword evidence="2" id="KW-0808">Transferase</keyword>
<dbReference type="GO" id="GO:0008168">
    <property type="term" value="F:methyltransferase activity"/>
    <property type="evidence" value="ECO:0007669"/>
    <property type="project" value="UniProtKB-KW"/>
</dbReference>